<sequence>MEFKRQGIIEDSFNIHFPALLEIENMNALVASADKDFTLRIISKHNSGHLAVMMFSKCLNDDDGVGIELEEGESIITIPLTHKEGCSDSDASMLIVYEAEAKTNATTDLLNVPINNKARLVQNFNLPLTVN</sequence>
<keyword evidence="2" id="KW-1185">Reference proteome</keyword>
<evidence type="ECO:0000313" key="2">
    <source>
        <dbReference type="Proteomes" id="UP000197068"/>
    </source>
</evidence>
<gene>
    <name evidence="1" type="ORF">MTCD1_03582</name>
</gene>
<dbReference type="Proteomes" id="UP000197068">
    <property type="component" value="Unassembled WGS sequence"/>
</dbReference>
<dbReference type="RefSeq" id="WP_057179459.1">
    <property type="nucleotide sequence ID" value="NZ_BDQM01000059.1"/>
</dbReference>
<proteinExistence type="predicted"/>
<accession>A0ABQ0N056</accession>
<protein>
    <submittedName>
        <fullName evidence="1">Uncharacterized protein</fullName>
    </submittedName>
</protein>
<reference evidence="1 2" key="1">
    <citation type="submission" date="2017-06" db="EMBL/GenBank/DDBJ databases">
        <title>Whole Genome Sequences of Colwellia marinimaniae MTCD1.</title>
        <authorList>
            <person name="Kusumoto H."/>
            <person name="Inoue M."/>
            <person name="Tanikawa K."/>
            <person name="Maeji H."/>
            <person name="Cameron J.H."/>
            <person name="Bartlett D.H."/>
        </authorList>
    </citation>
    <scope>NUCLEOTIDE SEQUENCE [LARGE SCALE GENOMIC DNA]</scope>
    <source>
        <strain evidence="1 2">MTCD1</strain>
    </source>
</reference>
<evidence type="ECO:0000313" key="1">
    <source>
        <dbReference type="EMBL" id="GAW97927.1"/>
    </source>
</evidence>
<comment type="caution">
    <text evidence="1">The sequence shown here is derived from an EMBL/GenBank/DDBJ whole genome shotgun (WGS) entry which is preliminary data.</text>
</comment>
<dbReference type="EMBL" id="BDQM01000059">
    <property type="protein sequence ID" value="GAW97927.1"/>
    <property type="molecule type" value="Genomic_DNA"/>
</dbReference>
<organism evidence="1 2">
    <name type="scientific">Colwellia marinimaniae</name>
    <dbReference type="NCBI Taxonomy" id="1513592"/>
    <lineage>
        <taxon>Bacteria</taxon>
        <taxon>Pseudomonadati</taxon>
        <taxon>Pseudomonadota</taxon>
        <taxon>Gammaproteobacteria</taxon>
        <taxon>Alteromonadales</taxon>
        <taxon>Colwelliaceae</taxon>
        <taxon>Colwellia</taxon>
    </lineage>
</organism>
<name>A0ABQ0N056_9GAMM</name>